<reference evidence="2 3" key="1">
    <citation type="journal article" date="2013" name="Proc. Natl. Acad. Sci. U.S.A.">
        <title>Genome of an arbuscular mycorrhizal fungus provides insight into the oldest plant symbiosis.</title>
        <authorList>
            <person name="Tisserant E."/>
            <person name="Malbreil M."/>
            <person name="Kuo A."/>
            <person name="Kohler A."/>
            <person name="Symeonidi A."/>
            <person name="Balestrini R."/>
            <person name="Charron P."/>
            <person name="Duensing N."/>
            <person name="Frei Dit Frey N."/>
            <person name="Gianinazzi-Pearson V."/>
            <person name="Gilbert L.B."/>
            <person name="Handa Y."/>
            <person name="Herr J.R."/>
            <person name="Hijri M."/>
            <person name="Koul R."/>
            <person name="Kawaguchi M."/>
            <person name="Krajinski F."/>
            <person name="Lammers P.J."/>
            <person name="Masclaux F.G."/>
            <person name="Murat C."/>
            <person name="Morin E."/>
            <person name="Ndikumana S."/>
            <person name="Pagni M."/>
            <person name="Petitpierre D."/>
            <person name="Requena N."/>
            <person name="Rosikiewicz P."/>
            <person name="Riley R."/>
            <person name="Saito K."/>
            <person name="San Clemente H."/>
            <person name="Shapiro H."/>
            <person name="van Tuinen D."/>
            <person name="Becard G."/>
            <person name="Bonfante P."/>
            <person name="Paszkowski U."/>
            <person name="Shachar-Hill Y.Y."/>
            <person name="Tuskan G.A."/>
            <person name="Young P.W."/>
            <person name="Sanders I.R."/>
            <person name="Henrissat B."/>
            <person name="Rensing S.A."/>
            <person name="Grigoriev I.V."/>
            <person name="Corradi N."/>
            <person name="Roux C."/>
            <person name="Martin F."/>
        </authorList>
    </citation>
    <scope>NUCLEOTIDE SEQUENCE [LARGE SCALE GENOMIC DNA]</scope>
    <source>
        <strain evidence="2 3">DAOM 197198</strain>
    </source>
</reference>
<sequence length="651" mass="75714">MSKRKQSFENINSKFTKQQKKVESLQELLHIRPDLKGKKVYFFPRLNKYFEGVLFYDAKEKKAYVYSVINDYKYETFSQWMVGLKNRGLYKGYRSALATIFLEPNPSGPSIGSILRSKSNSYWKVSTYTNIQDILSLIKRESLTGGKFMGTVIREISEGLELHFFNNKKKLEKKILIFAQGIFLSYKVWVFDQALKEVDLPFPVKAMKRTLDEISNLIQYVFSLKVCCGQSTVGFENVVQIREEQLVSNDKEHTPFAFLENKNQPDEAYRHIHCKFIIKDENTCDNKCENCQKLYKTMQQIYRRSLAGVNSVKIANASKEILIEKIEHQKKLIKTQYVTLANIRDCLQKKIENEGGEISDNMSKITHTVIENVINKNIDISSLHPIFQELIRIQSEKPNGTRYHQMFLRWAISVYSKSGKAAYNKGIFKTGLLWSKRENCYVGYLDFEDEMQDYQLFALQCQNEIHTASENNNLLPNSITKKQEQNLATQVHQIVWHSTTHNFAFPIAYYGINTITAHNLNTLLFNLAARLECIGIHTYGSICDGAGENRTHIKSFDWYASTWSSGDIVEVNFHKDKKSFHTAKIIDSNYVRTKFTVCLRDCNESGKFTIDRTYIRPPMHSKSKWDVNEICEFKSPKDDQWLLQASKKFYK</sequence>
<accession>A0A2P4QSR3</accession>
<dbReference type="AlphaFoldDB" id="A0A2P4QSR3"/>
<dbReference type="Proteomes" id="UP000018888">
    <property type="component" value="Unassembled WGS sequence"/>
</dbReference>
<gene>
    <name evidence="2" type="ORF">GLOIN_2v1799663</name>
</gene>
<dbReference type="EMBL" id="AUPC02000016">
    <property type="protein sequence ID" value="POG80652.1"/>
    <property type="molecule type" value="Genomic_DNA"/>
</dbReference>
<name>A0A2P4QSR3_RHIID</name>
<comment type="caution">
    <text evidence="2">The sequence shown here is derived from an EMBL/GenBank/DDBJ whole genome shotgun (WGS) entry which is preliminary data.</text>
</comment>
<reference evidence="2 3" key="2">
    <citation type="journal article" date="2018" name="New Phytol.">
        <title>High intraspecific genome diversity in the model arbuscular mycorrhizal symbiont Rhizophagus irregularis.</title>
        <authorList>
            <person name="Chen E.C.H."/>
            <person name="Morin E."/>
            <person name="Beaudet D."/>
            <person name="Noel J."/>
            <person name="Yildirir G."/>
            <person name="Ndikumana S."/>
            <person name="Charron P."/>
            <person name="St-Onge C."/>
            <person name="Giorgi J."/>
            <person name="Kruger M."/>
            <person name="Marton T."/>
            <person name="Ropars J."/>
            <person name="Grigoriev I.V."/>
            <person name="Hainaut M."/>
            <person name="Henrissat B."/>
            <person name="Roux C."/>
            <person name="Martin F."/>
            <person name="Corradi N."/>
        </authorList>
    </citation>
    <scope>NUCLEOTIDE SEQUENCE [LARGE SCALE GENOMIC DNA]</scope>
    <source>
        <strain evidence="2 3">DAOM 197198</strain>
    </source>
</reference>
<proteinExistence type="predicted"/>
<evidence type="ECO:0000259" key="1">
    <source>
        <dbReference type="Pfam" id="PF21787"/>
    </source>
</evidence>
<dbReference type="Pfam" id="PF21787">
    <property type="entry name" value="TNP-like_RNaseH_N"/>
    <property type="match status" value="1"/>
</dbReference>
<organism evidence="2 3">
    <name type="scientific">Rhizophagus irregularis (strain DAOM 181602 / DAOM 197198 / MUCL 43194)</name>
    <name type="common">Arbuscular mycorrhizal fungus</name>
    <name type="synonym">Glomus intraradices</name>
    <dbReference type="NCBI Taxonomy" id="747089"/>
    <lineage>
        <taxon>Eukaryota</taxon>
        <taxon>Fungi</taxon>
        <taxon>Fungi incertae sedis</taxon>
        <taxon>Mucoromycota</taxon>
        <taxon>Glomeromycotina</taxon>
        <taxon>Glomeromycetes</taxon>
        <taxon>Glomerales</taxon>
        <taxon>Glomeraceae</taxon>
        <taxon>Rhizophagus</taxon>
    </lineage>
</organism>
<keyword evidence="3" id="KW-1185">Reference proteome</keyword>
<protein>
    <recommendedName>
        <fullName evidence="1">Transposable element P transposase-like RNase H domain-containing protein</fullName>
    </recommendedName>
</protein>
<evidence type="ECO:0000313" key="3">
    <source>
        <dbReference type="Proteomes" id="UP000018888"/>
    </source>
</evidence>
<feature type="domain" description="Transposable element P transposase-like RNase H" evidence="1">
    <location>
        <begin position="478"/>
        <end position="555"/>
    </location>
</feature>
<evidence type="ECO:0000313" key="2">
    <source>
        <dbReference type="EMBL" id="POG80652.1"/>
    </source>
</evidence>
<dbReference type="VEuPathDB" id="FungiDB:RhiirFUN_014128"/>
<dbReference type="InterPro" id="IPR048365">
    <property type="entry name" value="TNP-like_RNaseH_N"/>
</dbReference>